<evidence type="ECO:0000313" key="16">
    <source>
        <dbReference type="EMBL" id="EHI61845.1"/>
    </source>
</evidence>
<proteinExistence type="inferred from homology"/>
<comment type="caution">
    <text evidence="16">The sequence shown here is derived from an EMBL/GenBank/DDBJ whole genome shotgun (WGS) entry which is preliminary data.</text>
</comment>
<evidence type="ECO:0000256" key="2">
    <source>
        <dbReference type="ARBA" id="ARBA00022490"/>
    </source>
</evidence>
<accession>G5I9V6</accession>
<dbReference type="InterPro" id="IPR027417">
    <property type="entry name" value="P-loop_NTPase"/>
</dbReference>
<evidence type="ECO:0000256" key="4">
    <source>
        <dbReference type="ARBA" id="ARBA00022763"/>
    </source>
</evidence>
<dbReference type="InterPro" id="IPR003711">
    <property type="entry name" value="CarD-like/TRCF_RID"/>
</dbReference>
<dbReference type="RefSeq" id="WP_006778278.1">
    <property type="nucleotide sequence ID" value="NZ_CP040506.1"/>
</dbReference>
<dbReference type="Gene3D" id="3.90.1150.50">
    <property type="entry name" value="Transcription-repair-coupling factor, D7 domain"/>
    <property type="match status" value="1"/>
</dbReference>
<dbReference type="GO" id="GO:0016787">
    <property type="term" value="F:hydrolase activity"/>
    <property type="evidence" value="ECO:0007669"/>
    <property type="project" value="UniProtKB-KW"/>
</dbReference>
<dbReference type="SMART" id="SM00487">
    <property type="entry name" value="DEXDc"/>
    <property type="match status" value="1"/>
</dbReference>
<dbReference type="InterPro" id="IPR005118">
    <property type="entry name" value="TRCF_C"/>
</dbReference>
<dbReference type="Pfam" id="PF17757">
    <property type="entry name" value="UvrB_inter"/>
    <property type="match status" value="1"/>
</dbReference>
<evidence type="ECO:0000256" key="6">
    <source>
        <dbReference type="ARBA" id="ARBA00022806"/>
    </source>
</evidence>
<dbReference type="InterPro" id="IPR014001">
    <property type="entry name" value="Helicase_ATP-bd"/>
</dbReference>
<protein>
    <recommendedName>
        <fullName evidence="12 13">Transcription-repair-coupling factor</fullName>
        <shortName evidence="13">TRCF</shortName>
        <ecNumber evidence="13">3.6.4.-</ecNumber>
    </recommendedName>
</protein>
<dbReference type="HOGENOM" id="CLU_005122_1_3_9"/>
<dbReference type="EC" id="3.6.4.-" evidence="13"/>
<dbReference type="NCBIfam" id="TIGR00580">
    <property type="entry name" value="mfd"/>
    <property type="match status" value="1"/>
</dbReference>
<dbReference type="Pfam" id="PF03461">
    <property type="entry name" value="TRCF"/>
    <property type="match status" value="1"/>
</dbReference>
<dbReference type="Gene3D" id="3.30.2060.10">
    <property type="entry name" value="Penicillin-binding protein 1b domain"/>
    <property type="match status" value="1"/>
</dbReference>
<organism evidence="16 17">
    <name type="scientific">Hungatella hathewayi WAL-18680</name>
    <dbReference type="NCBI Taxonomy" id="742737"/>
    <lineage>
        <taxon>Bacteria</taxon>
        <taxon>Bacillati</taxon>
        <taxon>Bacillota</taxon>
        <taxon>Clostridia</taxon>
        <taxon>Lachnospirales</taxon>
        <taxon>Lachnospiraceae</taxon>
        <taxon>Hungatella</taxon>
    </lineage>
</organism>
<dbReference type="InterPro" id="IPR004576">
    <property type="entry name" value="Mfd"/>
</dbReference>
<dbReference type="GO" id="GO:0003684">
    <property type="term" value="F:damaged DNA binding"/>
    <property type="evidence" value="ECO:0007669"/>
    <property type="project" value="InterPro"/>
</dbReference>
<name>G5I9V6_9FIRM</name>
<dbReference type="InterPro" id="IPR047112">
    <property type="entry name" value="RecG/Mfd"/>
</dbReference>
<evidence type="ECO:0000313" key="17">
    <source>
        <dbReference type="Proteomes" id="UP000005384"/>
    </source>
</evidence>
<comment type="function">
    <text evidence="13">Couples transcription and DNA repair by recognizing RNA polymerase (RNAP) stalled at DNA lesions. Mediates ATP-dependent release of RNAP and its truncated transcript from the DNA, and recruitment of nucleotide excision repair machinery to the damaged site.</text>
</comment>
<dbReference type="PANTHER" id="PTHR47964:SF1">
    <property type="entry name" value="ATP-DEPENDENT DNA HELICASE HOMOLOG RECG, CHLOROPLASTIC"/>
    <property type="match status" value="1"/>
</dbReference>
<keyword evidence="9 13" id="KW-0234">DNA repair</keyword>
<dbReference type="Pfam" id="PF00271">
    <property type="entry name" value="Helicase_C"/>
    <property type="match status" value="1"/>
</dbReference>
<evidence type="ECO:0000256" key="12">
    <source>
        <dbReference type="ARBA" id="ARBA00070128"/>
    </source>
</evidence>
<dbReference type="SUPFAM" id="SSF52540">
    <property type="entry name" value="P-loop containing nucleoside triphosphate hydrolases"/>
    <property type="match status" value="4"/>
</dbReference>
<comment type="similarity">
    <text evidence="11 13">In the C-terminal section; belongs to the helicase family. RecG subfamily.</text>
</comment>
<comment type="similarity">
    <text evidence="10 13">In the N-terminal section; belongs to the UvrB family.</text>
</comment>
<dbReference type="Proteomes" id="UP000005384">
    <property type="component" value="Unassembled WGS sequence"/>
</dbReference>
<keyword evidence="7 13" id="KW-0067">ATP-binding</keyword>
<evidence type="ECO:0000256" key="7">
    <source>
        <dbReference type="ARBA" id="ARBA00022840"/>
    </source>
</evidence>
<keyword evidence="3 13" id="KW-0547">Nucleotide-binding</keyword>
<dbReference type="InterPro" id="IPR036101">
    <property type="entry name" value="CarD-like/TRCF_RID_sf"/>
</dbReference>
<keyword evidence="8 13" id="KW-0238">DNA-binding</keyword>
<dbReference type="HAMAP" id="MF_00969">
    <property type="entry name" value="TRCF"/>
    <property type="match status" value="1"/>
</dbReference>
<keyword evidence="17" id="KW-1185">Reference proteome</keyword>
<feature type="domain" description="Helicase C-terminal" evidence="15">
    <location>
        <begin position="813"/>
        <end position="979"/>
    </location>
</feature>
<keyword evidence="2 13" id="KW-0963">Cytoplasm</keyword>
<dbReference type="SMART" id="SM01058">
    <property type="entry name" value="CarD_TRCF"/>
    <property type="match status" value="1"/>
</dbReference>
<evidence type="ECO:0000256" key="13">
    <source>
        <dbReference type="HAMAP-Rule" id="MF_00969"/>
    </source>
</evidence>
<dbReference type="SUPFAM" id="SSF141259">
    <property type="entry name" value="CarD-like"/>
    <property type="match status" value="1"/>
</dbReference>
<comment type="subcellular location">
    <subcellularLocation>
        <location evidence="1 13">Cytoplasm</location>
    </subcellularLocation>
</comment>
<evidence type="ECO:0000259" key="15">
    <source>
        <dbReference type="PROSITE" id="PS51194"/>
    </source>
</evidence>
<dbReference type="FunFam" id="3.40.50.300:FF:000546">
    <property type="entry name" value="Transcription-repair-coupling factor"/>
    <property type="match status" value="1"/>
</dbReference>
<dbReference type="Gene3D" id="2.40.10.170">
    <property type="match status" value="1"/>
</dbReference>
<reference evidence="16 17" key="1">
    <citation type="submission" date="2011-08" db="EMBL/GenBank/DDBJ databases">
        <title>The Genome Sequence of Clostridium hathewayi WAL-18680.</title>
        <authorList>
            <consortium name="The Broad Institute Genome Sequencing Platform"/>
            <person name="Earl A."/>
            <person name="Ward D."/>
            <person name="Feldgarden M."/>
            <person name="Gevers D."/>
            <person name="Finegold S.M."/>
            <person name="Summanen P.H."/>
            <person name="Molitoris D.R."/>
            <person name="Song M."/>
            <person name="Daigneault M."/>
            <person name="Allen-Vercoe E."/>
            <person name="Young S.K."/>
            <person name="Zeng Q."/>
            <person name="Gargeya S."/>
            <person name="Fitzgerald M."/>
            <person name="Haas B."/>
            <person name="Abouelleil A."/>
            <person name="Alvarado L."/>
            <person name="Arachchi H.M."/>
            <person name="Berlin A."/>
            <person name="Brown A."/>
            <person name="Chapman S.B."/>
            <person name="Chen Z."/>
            <person name="Dunbar C."/>
            <person name="Freedman E."/>
            <person name="Gearin G."/>
            <person name="Gellesch M."/>
            <person name="Goldberg J."/>
            <person name="Griggs A."/>
            <person name="Gujja S."/>
            <person name="Heiman D."/>
            <person name="Howarth C."/>
            <person name="Larson L."/>
            <person name="Lui A."/>
            <person name="MacDonald P.J.P."/>
            <person name="Montmayeur A."/>
            <person name="Murphy C."/>
            <person name="Neiman D."/>
            <person name="Pearson M."/>
            <person name="Priest M."/>
            <person name="Roberts A."/>
            <person name="Saif S."/>
            <person name="Shea T."/>
            <person name="Shenoy N."/>
            <person name="Sisk P."/>
            <person name="Stolte C."/>
            <person name="Sykes S."/>
            <person name="Wortman J."/>
            <person name="Nusbaum C."/>
            <person name="Birren B."/>
        </authorList>
    </citation>
    <scope>NUCLEOTIDE SEQUENCE [LARGE SCALE GENOMIC DNA]</scope>
    <source>
        <strain evidence="16 17">WAL-18680</strain>
    </source>
</reference>
<dbReference type="SMART" id="SM00982">
    <property type="entry name" value="TRCF"/>
    <property type="match status" value="1"/>
</dbReference>
<dbReference type="GO" id="GO:0005737">
    <property type="term" value="C:cytoplasm"/>
    <property type="evidence" value="ECO:0007669"/>
    <property type="project" value="UniProtKB-SubCell"/>
</dbReference>
<keyword evidence="6" id="KW-0347">Helicase</keyword>
<gene>
    <name evidence="13" type="primary">mfd</name>
    <name evidence="16" type="ORF">HMPREF9473_00296</name>
</gene>
<dbReference type="PROSITE" id="PS51194">
    <property type="entry name" value="HELICASE_CTER"/>
    <property type="match status" value="1"/>
</dbReference>
<evidence type="ECO:0000256" key="10">
    <source>
        <dbReference type="ARBA" id="ARBA00061104"/>
    </source>
</evidence>
<dbReference type="Gene3D" id="3.40.50.300">
    <property type="entry name" value="P-loop containing nucleotide triphosphate hydrolases"/>
    <property type="match status" value="2"/>
</dbReference>
<evidence type="ECO:0000256" key="5">
    <source>
        <dbReference type="ARBA" id="ARBA00022801"/>
    </source>
</evidence>
<dbReference type="Gene3D" id="3.40.50.11180">
    <property type="match status" value="1"/>
</dbReference>
<sequence length="1176" mass="135501">MSRLFANPLAELIEFEELNKDLIRGNGPVQVTGCMDSQKVHLMQEAGEGLPWKLVVTYDDSRAKEIYEDFRCFREDVWLYPARDLLFYSADIHGNLMTRQRVSVLRHLNEDEGGVVVTTVDGLMDHLVPLGYLESQVMKVETGQTIDVEAWKKRLTALGYERMAQVDGMGQFSIRGGIIDIFPLTEELPLRIELWDDEVDSIRSFDIESQRSVEQLEEALIYPATEMVLSEEQIRAGIDKIRKEAKKYEKSLREQLKTEEAARIQGIVRELTEGLEEGWHVSGRDSFLTYFYSDTVSFLEYFPADKTALFLDEPARLREKGETVEAEFRESMVHRLEKGYLLPGQTSLLFTAKETLARVQVKHGAMLTGLEQKIAGMAAENRYHIEVKNVNSYQNSFEILIKDLKRWKREKYRVILLSGSRTRASRLAGDLREYELSAFCPDDEERQVKPGEILVTYGNLHRGFEYPQIKFVVITEGDMFGTRQKKRKRKKTSYEGKKIQSFTELSVGDYVVHEEHGLGIYRGIEKIEQDKVIKDYLKIEYGDGGNLYLPATRLDGIQKYAGADAKAPKLNKLGGEQWNRTKARVKTAVKEIAKDLVELYAARQDSDGFEYGPDTVWQKEFEELFPYEETEDQLDAIEATKRDMESQKIMDRLICGDVGYGKTEIALRAAFKAIQDGKQVVYLVPTTILAQQHYNTFVQRMKDFPVRVDLLSRFRTATEIKKSLEDLKRGLVDIVIGTHRVLSKDVEFKNLGLLIIDEEQRFGVTHKEKIKKLKENIDVLTLTATPIPRTLHMSLVGIRDMSVLEEPPVDRIPIQTYVMEYNDEMVREAIHRELARNGQVYYVYNRVQDIDEVAAHVAELVPNAVVTFAHGQMREHELERIMFDFINGDIDVLVSTTIIETGLDIPNANTMIIHDADRMGLSQLYQLRGRVGRSNRTAFAFLMYKRDKLLREEAEKRLQAIREFTELGSGIKIAMRDLEIRGAGNVLGAEQHGHMEAVGYDLYCKLLNEAVQALKGQREETEEYETVVDCDMDAYIPSTYIKNEYQKLDIYKRISGIETEEEYMDMQDELIDRFGDMPRSVGNLLTVAAIKAMAHKVYVTEVYVNRNESRLTMYKNAKIDTIKIPEFVKKYGGDLKFVLKDGPYFMYQTREKNMDCETMMERTQEILKDMMELVEE</sequence>
<evidence type="ECO:0000256" key="11">
    <source>
        <dbReference type="ARBA" id="ARBA00061399"/>
    </source>
</evidence>
<dbReference type="InterPro" id="IPR037235">
    <property type="entry name" value="TRCF-like_C_D7"/>
</dbReference>
<evidence type="ECO:0000256" key="8">
    <source>
        <dbReference type="ARBA" id="ARBA00023125"/>
    </source>
</evidence>
<dbReference type="AlphaFoldDB" id="G5I9V6"/>
<dbReference type="InterPro" id="IPR041471">
    <property type="entry name" value="UvrB_inter"/>
</dbReference>
<dbReference type="GO" id="GO:0005524">
    <property type="term" value="F:ATP binding"/>
    <property type="evidence" value="ECO:0007669"/>
    <property type="project" value="UniProtKB-UniRule"/>
</dbReference>
<evidence type="ECO:0000256" key="3">
    <source>
        <dbReference type="ARBA" id="ARBA00022741"/>
    </source>
</evidence>
<dbReference type="PANTHER" id="PTHR47964">
    <property type="entry name" value="ATP-DEPENDENT DNA HELICASE HOMOLOG RECG, CHLOROPLASTIC"/>
    <property type="match status" value="1"/>
</dbReference>
<dbReference type="InterPro" id="IPR011545">
    <property type="entry name" value="DEAD/DEAH_box_helicase_dom"/>
</dbReference>
<dbReference type="OrthoDB" id="9804325at2"/>
<dbReference type="Pfam" id="PF02559">
    <property type="entry name" value="CarD_TRCF_RID"/>
    <property type="match status" value="1"/>
</dbReference>
<dbReference type="EMBL" id="ADLN01000001">
    <property type="protein sequence ID" value="EHI61845.1"/>
    <property type="molecule type" value="Genomic_DNA"/>
</dbReference>
<dbReference type="InterPro" id="IPR001650">
    <property type="entry name" value="Helicase_C-like"/>
</dbReference>
<dbReference type="SUPFAM" id="SSF143517">
    <property type="entry name" value="TRCF domain-like"/>
    <property type="match status" value="1"/>
</dbReference>
<feature type="domain" description="Helicase ATP-binding" evidence="14">
    <location>
        <begin position="643"/>
        <end position="804"/>
    </location>
</feature>
<dbReference type="GO" id="GO:0003678">
    <property type="term" value="F:DNA helicase activity"/>
    <property type="evidence" value="ECO:0007669"/>
    <property type="project" value="TreeGrafter"/>
</dbReference>
<dbReference type="PROSITE" id="PS51192">
    <property type="entry name" value="HELICASE_ATP_BIND_1"/>
    <property type="match status" value="1"/>
</dbReference>
<dbReference type="SMART" id="SM00490">
    <property type="entry name" value="HELICc"/>
    <property type="match status" value="1"/>
</dbReference>
<keyword evidence="4 13" id="KW-0227">DNA damage</keyword>
<dbReference type="Pfam" id="PF00270">
    <property type="entry name" value="DEAD"/>
    <property type="match status" value="1"/>
</dbReference>
<dbReference type="GO" id="GO:0000716">
    <property type="term" value="P:transcription-coupled nucleotide-excision repair, DNA damage recognition"/>
    <property type="evidence" value="ECO:0007669"/>
    <property type="project" value="UniProtKB-UniRule"/>
</dbReference>
<dbReference type="CDD" id="cd17991">
    <property type="entry name" value="DEXHc_TRCF"/>
    <property type="match status" value="1"/>
</dbReference>
<evidence type="ECO:0000256" key="1">
    <source>
        <dbReference type="ARBA" id="ARBA00004496"/>
    </source>
</evidence>
<keyword evidence="5 13" id="KW-0378">Hydrolase</keyword>
<dbReference type="PATRIC" id="fig|742737.3.peg.291"/>
<dbReference type="GO" id="GO:0006355">
    <property type="term" value="P:regulation of DNA-templated transcription"/>
    <property type="evidence" value="ECO:0007669"/>
    <property type="project" value="UniProtKB-UniRule"/>
</dbReference>
<evidence type="ECO:0000256" key="9">
    <source>
        <dbReference type="ARBA" id="ARBA00023204"/>
    </source>
</evidence>
<evidence type="ECO:0000259" key="14">
    <source>
        <dbReference type="PROSITE" id="PS51192"/>
    </source>
</evidence>